<dbReference type="PANTHER" id="PTHR14149:SF14">
    <property type="entry name" value="CALPONIN-HOMOLOGY (CH) DOMAIN-CONTAINING PROTEIN"/>
    <property type="match status" value="1"/>
</dbReference>
<dbReference type="WBParaSite" id="L893_g23592.t1">
    <property type="protein sequence ID" value="L893_g23592.t1"/>
    <property type="gene ID" value="L893_g23592"/>
</dbReference>
<dbReference type="Gene3D" id="1.10.418.10">
    <property type="entry name" value="Calponin-like domain"/>
    <property type="match status" value="1"/>
</dbReference>
<organism evidence="2 3">
    <name type="scientific">Steinernema glaseri</name>
    <dbReference type="NCBI Taxonomy" id="37863"/>
    <lineage>
        <taxon>Eukaryota</taxon>
        <taxon>Metazoa</taxon>
        <taxon>Ecdysozoa</taxon>
        <taxon>Nematoda</taxon>
        <taxon>Chromadorea</taxon>
        <taxon>Rhabditida</taxon>
        <taxon>Tylenchina</taxon>
        <taxon>Panagrolaimomorpha</taxon>
        <taxon>Strongyloidoidea</taxon>
        <taxon>Steinernematidae</taxon>
        <taxon>Steinernema</taxon>
    </lineage>
</organism>
<dbReference type="GO" id="GO:1903479">
    <property type="term" value="P:mitotic actomyosin contractile ring assembly actin filament organization"/>
    <property type="evidence" value="ECO:0007669"/>
    <property type="project" value="TreeGrafter"/>
</dbReference>
<name>A0A1I7Z7B7_9BILA</name>
<sequence length="146" mass="16744">MVGIEPIDLAAPRSADSMDEKRETRRARDYLCRLHEVRSWLAQCLPEGCEVPPVLELEQNLSNGVLLARLGHGFAPKEVPLNKIYDIDQKKYHSVGKVYSHTDNIMHWRRAMLSVQFPEVRRPMVTYRNPSSPSDRDPRDGGHLRG</sequence>
<dbReference type="Proteomes" id="UP000095287">
    <property type="component" value="Unplaced"/>
</dbReference>
<dbReference type="AlphaFoldDB" id="A0A1I7Z7B7"/>
<keyword evidence="2" id="KW-1185">Reference proteome</keyword>
<evidence type="ECO:0000256" key="1">
    <source>
        <dbReference type="SAM" id="MobiDB-lite"/>
    </source>
</evidence>
<dbReference type="GO" id="GO:0005516">
    <property type="term" value="F:calmodulin binding"/>
    <property type="evidence" value="ECO:0007669"/>
    <property type="project" value="TreeGrafter"/>
</dbReference>
<dbReference type="GO" id="GO:0005096">
    <property type="term" value="F:GTPase activator activity"/>
    <property type="evidence" value="ECO:0007669"/>
    <property type="project" value="TreeGrafter"/>
</dbReference>
<dbReference type="GO" id="GO:0051015">
    <property type="term" value="F:actin filament binding"/>
    <property type="evidence" value="ECO:0007669"/>
    <property type="project" value="TreeGrafter"/>
</dbReference>
<feature type="region of interest" description="Disordered" evidence="1">
    <location>
        <begin position="124"/>
        <end position="146"/>
    </location>
</feature>
<accession>A0A1I7Z7B7</accession>
<dbReference type="SUPFAM" id="SSF47576">
    <property type="entry name" value="Calponin-homology domain, CH-domain"/>
    <property type="match status" value="1"/>
</dbReference>
<reference evidence="3" key="1">
    <citation type="submission" date="2016-11" db="UniProtKB">
        <authorList>
            <consortium name="WormBaseParasite"/>
        </authorList>
    </citation>
    <scope>IDENTIFICATION</scope>
</reference>
<dbReference type="InterPro" id="IPR036872">
    <property type="entry name" value="CH_dom_sf"/>
</dbReference>
<feature type="compositionally biased region" description="Basic and acidic residues" evidence="1">
    <location>
        <begin position="134"/>
        <end position="146"/>
    </location>
</feature>
<evidence type="ECO:0000313" key="2">
    <source>
        <dbReference type="Proteomes" id="UP000095287"/>
    </source>
</evidence>
<dbReference type="PANTHER" id="PTHR14149">
    <property type="entry name" value="RAS GTPASE-ACTIVATING PROTEIN WITH IQ MOTIF"/>
    <property type="match status" value="1"/>
</dbReference>
<protein>
    <submittedName>
        <fullName evidence="3">Calponin-homology (CH) domain-containing protein</fullName>
    </submittedName>
</protein>
<dbReference type="GO" id="GO:0005938">
    <property type="term" value="C:cell cortex"/>
    <property type="evidence" value="ECO:0007669"/>
    <property type="project" value="TreeGrafter"/>
</dbReference>
<evidence type="ECO:0000313" key="3">
    <source>
        <dbReference type="WBParaSite" id="L893_g23592.t1"/>
    </source>
</evidence>
<proteinExistence type="predicted"/>